<evidence type="ECO:0000259" key="2">
    <source>
        <dbReference type="PROSITE" id="PS50968"/>
    </source>
</evidence>
<evidence type="ECO:0000256" key="1">
    <source>
        <dbReference type="ARBA" id="ARBA00022823"/>
    </source>
</evidence>
<sequence>MIDRRTLIGFLCSLPLLGRAKSMDIVILNCIIKRDRLYRVDEERMLFQWVKEEGSGIYSVGFMQVLSSLVYPLYAIKIKPVNTVVEYDGNLAVVESGKRVSTFPSPLSGKIVEANKVLEKDPSPIVSKPYDSWIVKIRADRPEELKRLKKAEDIAEKVKTIIIREKIECLPKG</sequence>
<dbReference type="GO" id="GO:0019464">
    <property type="term" value="P:glycine decarboxylation via glycine cleavage system"/>
    <property type="evidence" value="ECO:0007669"/>
    <property type="project" value="InterPro"/>
</dbReference>
<dbReference type="PANTHER" id="PTHR11715:SF3">
    <property type="entry name" value="GLYCINE CLEAVAGE SYSTEM H PROTEIN-RELATED"/>
    <property type="match status" value="1"/>
</dbReference>
<dbReference type="InterPro" id="IPR002930">
    <property type="entry name" value="GCV_H"/>
</dbReference>
<dbReference type="GO" id="GO:0005960">
    <property type="term" value="C:glycine cleavage complex"/>
    <property type="evidence" value="ECO:0007669"/>
    <property type="project" value="InterPro"/>
</dbReference>
<dbReference type="AlphaFoldDB" id="A0A7C2VF58"/>
<dbReference type="EMBL" id="DSFP01000028">
    <property type="protein sequence ID" value="HEW45515.1"/>
    <property type="molecule type" value="Genomic_DNA"/>
</dbReference>
<feature type="domain" description="Lipoyl-binding" evidence="2">
    <location>
        <begin position="57"/>
        <end position="138"/>
    </location>
</feature>
<dbReference type="PANTHER" id="PTHR11715">
    <property type="entry name" value="GLYCINE CLEAVAGE SYSTEM H PROTEIN"/>
    <property type="match status" value="1"/>
</dbReference>
<dbReference type="GO" id="GO:0009249">
    <property type="term" value="P:protein lipoylation"/>
    <property type="evidence" value="ECO:0007669"/>
    <property type="project" value="TreeGrafter"/>
</dbReference>
<proteinExistence type="predicted"/>
<dbReference type="Pfam" id="PF01597">
    <property type="entry name" value="GCV_H"/>
    <property type="match status" value="1"/>
</dbReference>
<dbReference type="InterPro" id="IPR011053">
    <property type="entry name" value="Single_hybrid_motif"/>
</dbReference>
<dbReference type="InterPro" id="IPR033753">
    <property type="entry name" value="GCV_H/Fam206"/>
</dbReference>
<dbReference type="InterPro" id="IPR000089">
    <property type="entry name" value="Biotin_lipoyl"/>
</dbReference>
<dbReference type="PROSITE" id="PS50968">
    <property type="entry name" value="BIOTINYL_LIPOYL"/>
    <property type="match status" value="1"/>
</dbReference>
<reference evidence="3" key="1">
    <citation type="journal article" date="2020" name="mSystems">
        <title>Genome- and Community-Level Interaction Insights into Carbon Utilization and Element Cycling Functions of Hydrothermarchaeota in Hydrothermal Sediment.</title>
        <authorList>
            <person name="Zhou Z."/>
            <person name="Liu Y."/>
            <person name="Xu W."/>
            <person name="Pan J."/>
            <person name="Luo Z.H."/>
            <person name="Li M."/>
        </authorList>
    </citation>
    <scope>NUCLEOTIDE SEQUENCE [LARGE SCALE GENOMIC DNA]</scope>
    <source>
        <strain evidence="3">SpSt-132</strain>
    </source>
</reference>
<organism evidence="3">
    <name type="scientific">Hydrogenobacter sp</name>
    <dbReference type="NCBI Taxonomy" id="2152829"/>
    <lineage>
        <taxon>Bacteria</taxon>
        <taxon>Pseudomonadati</taxon>
        <taxon>Aquificota</taxon>
        <taxon>Aquificia</taxon>
        <taxon>Aquificales</taxon>
        <taxon>Aquificaceae</taxon>
        <taxon>Hydrogenobacter</taxon>
    </lineage>
</organism>
<dbReference type="CDD" id="cd06848">
    <property type="entry name" value="GCS_H"/>
    <property type="match status" value="1"/>
</dbReference>
<accession>A0A7C2VF58</accession>
<keyword evidence="1" id="KW-0450">Lipoyl</keyword>
<name>A0A7C2VF58_9AQUI</name>
<gene>
    <name evidence="3" type="ORF">ENO47_02425</name>
</gene>
<comment type="caution">
    <text evidence="3">The sequence shown here is derived from an EMBL/GenBank/DDBJ whole genome shotgun (WGS) entry which is preliminary data.</text>
</comment>
<dbReference type="Gene3D" id="2.40.50.100">
    <property type="match status" value="1"/>
</dbReference>
<dbReference type="SUPFAM" id="SSF51230">
    <property type="entry name" value="Single hybrid motif"/>
    <property type="match status" value="1"/>
</dbReference>
<evidence type="ECO:0000313" key="3">
    <source>
        <dbReference type="EMBL" id="HEW45515.1"/>
    </source>
</evidence>
<dbReference type="GO" id="GO:0005829">
    <property type="term" value="C:cytosol"/>
    <property type="evidence" value="ECO:0007669"/>
    <property type="project" value="TreeGrafter"/>
</dbReference>
<protein>
    <submittedName>
        <fullName evidence="3">Glycine cleavage system protein H</fullName>
    </submittedName>
</protein>